<proteinExistence type="predicted"/>
<dbReference type="Gene3D" id="3.20.20.100">
    <property type="entry name" value="NADP-dependent oxidoreductase domain"/>
    <property type="match status" value="1"/>
</dbReference>
<dbReference type="Proteomes" id="UP000199440">
    <property type="component" value="Unassembled WGS sequence"/>
</dbReference>
<dbReference type="AlphaFoldDB" id="A0A1G9QRW2"/>
<name>A0A1G9QRW2_9FLAO</name>
<dbReference type="InterPro" id="IPR023210">
    <property type="entry name" value="NADP_OxRdtase_dom"/>
</dbReference>
<dbReference type="STRING" id="192904.SAMN04488514_105173"/>
<dbReference type="OrthoDB" id="9773828at2"/>
<keyword evidence="3" id="KW-1185">Reference proteome</keyword>
<gene>
    <name evidence="2" type="ORF">SAMN04488514_105173</name>
</gene>
<dbReference type="PANTHER" id="PTHR43638">
    <property type="entry name" value="OXIDOREDUCTASE, ALDO/KETO REDUCTASE FAMILY PROTEIN"/>
    <property type="match status" value="1"/>
</dbReference>
<feature type="domain" description="NADP-dependent oxidoreductase" evidence="1">
    <location>
        <begin position="49"/>
        <end position="287"/>
    </location>
</feature>
<dbReference type="SUPFAM" id="SSF51430">
    <property type="entry name" value="NAD(P)-linked oxidoreductase"/>
    <property type="match status" value="1"/>
</dbReference>
<evidence type="ECO:0000313" key="3">
    <source>
        <dbReference type="Proteomes" id="UP000199440"/>
    </source>
</evidence>
<dbReference type="EMBL" id="FNGV01000005">
    <property type="protein sequence ID" value="SDM13601.1"/>
    <property type="molecule type" value="Genomic_DNA"/>
</dbReference>
<sequence>MTLSRREILKMYGLGSLGLAASPTLVSFSKTQKMSTRSIPSSGEQLPIIGVGTWQTFDVGDSAKDLVILRQVLDEMKKFGGKVIDSSPMYGSSEAVVGNLTHDPEFESSFFYATKVWTSGRAAGIDQMNASFKKMQRTTMDLMQIHNLVDWQTHVKTLKKWKEEGKIRYWGLTHYLDSAHETLEKIILQEKPDFVQFNYSIRSRNAEKSLFETCQRNKTATIINQPYESGRLFGLVKGKNLPDWCKAYEINSWAQYFLKFIVSHEAVNCVIPGTSKPHHAIDNMGAGLGSLPDAKGREKMYTHLKSL</sequence>
<dbReference type="RefSeq" id="WP_089889412.1">
    <property type="nucleotide sequence ID" value="NZ_FNGV01000005.1"/>
</dbReference>
<evidence type="ECO:0000313" key="2">
    <source>
        <dbReference type="EMBL" id="SDM13601.1"/>
    </source>
</evidence>
<dbReference type="PANTHER" id="PTHR43638:SF3">
    <property type="entry name" value="ALDEHYDE REDUCTASE"/>
    <property type="match status" value="1"/>
</dbReference>
<protein>
    <submittedName>
        <fullName evidence="2">Aldo/keto reductase</fullName>
    </submittedName>
</protein>
<dbReference type="InterPro" id="IPR036812">
    <property type="entry name" value="NAD(P)_OxRdtase_dom_sf"/>
</dbReference>
<reference evidence="2 3" key="1">
    <citation type="submission" date="2016-10" db="EMBL/GenBank/DDBJ databases">
        <authorList>
            <person name="de Groot N.N."/>
        </authorList>
    </citation>
    <scope>NUCLEOTIDE SEQUENCE [LARGE SCALE GENOMIC DNA]</scope>
    <source>
        <strain evidence="2 3">DSM 19886</strain>
    </source>
</reference>
<dbReference type="CDD" id="cd19095">
    <property type="entry name" value="AKR_PA4992-like"/>
    <property type="match status" value="1"/>
</dbReference>
<evidence type="ECO:0000259" key="1">
    <source>
        <dbReference type="Pfam" id="PF00248"/>
    </source>
</evidence>
<accession>A0A1G9QRW2</accession>
<dbReference type="Pfam" id="PF00248">
    <property type="entry name" value="Aldo_ket_red"/>
    <property type="match status" value="1"/>
</dbReference>
<organism evidence="2 3">
    <name type="scientific">Kriegella aquimaris</name>
    <dbReference type="NCBI Taxonomy" id="192904"/>
    <lineage>
        <taxon>Bacteria</taxon>
        <taxon>Pseudomonadati</taxon>
        <taxon>Bacteroidota</taxon>
        <taxon>Flavobacteriia</taxon>
        <taxon>Flavobacteriales</taxon>
        <taxon>Flavobacteriaceae</taxon>
        <taxon>Kriegella</taxon>
    </lineage>
</organism>